<name>A0ABU0ACI6_9BACI</name>
<keyword evidence="2" id="KW-1185">Reference proteome</keyword>
<dbReference type="Pfam" id="PF14398">
    <property type="entry name" value="ATPgrasp_YheCD"/>
    <property type="match status" value="1"/>
</dbReference>
<dbReference type="EMBL" id="JAUSUB010000002">
    <property type="protein sequence ID" value="MDQ0268966.1"/>
    <property type="molecule type" value="Genomic_DNA"/>
</dbReference>
<evidence type="ECO:0000313" key="2">
    <source>
        <dbReference type="Proteomes" id="UP001238088"/>
    </source>
</evidence>
<evidence type="ECO:0000313" key="1">
    <source>
        <dbReference type="EMBL" id="MDQ0268966.1"/>
    </source>
</evidence>
<dbReference type="RefSeq" id="WP_307472133.1">
    <property type="nucleotide sequence ID" value="NZ_JAUSUB010000002.1"/>
</dbReference>
<evidence type="ECO:0008006" key="3">
    <source>
        <dbReference type="Google" id="ProtNLM"/>
    </source>
</evidence>
<dbReference type="Proteomes" id="UP001238088">
    <property type="component" value="Unassembled WGS sequence"/>
</dbReference>
<accession>A0ABU0ACI6</accession>
<proteinExistence type="predicted"/>
<comment type="caution">
    <text evidence="1">The sequence shown here is derived from an EMBL/GenBank/DDBJ whole genome shotgun (WGS) entry which is preliminary data.</text>
</comment>
<dbReference type="SUPFAM" id="SSF56059">
    <property type="entry name" value="Glutathione synthetase ATP-binding domain-like"/>
    <property type="match status" value="1"/>
</dbReference>
<dbReference type="InterPro" id="IPR026838">
    <property type="entry name" value="YheC/D"/>
</dbReference>
<gene>
    <name evidence="1" type="ORF">J2S17_000835</name>
</gene>
<reference evidence="1 2" key="1">
    <citation type="submission" date="2023-07" db="EMBL/GenBank/DDBJ databases">
        <title>Genomic Encyclopedia of Type Strains, Phase IV (KMG-IV): sequencing the most valuable type-strain genomes for metagenomic binning, comparative biology and taxonomic classification.</title>
        <authorList>
            <person name="Goeker M."/>
        </authorList>
    </citation>
    <scope>NUCLEOTIDE SEQUENCE [LARGE SCALE GENOMIC DNA]</scope>
    <source>
        <strain evidence="1 2">DSM 23494</strain>
    </source>
</reference>
<sequence>MRNRYQIDISDEHSGSVFLPHQLNLDTALYKIAFGTVAIDAKFKQQPDSRMTITISKDIAEELKIPTIKIPLHLFIENETMLVGPLVGIFTSGFTPFPMRPIGERSMFFAKLLSVSKNVGALPFVFGEKHIDWEQGTIKGLFYHLEGWRTIEVPFPNVIYDRLPNRKSERQEELRNVKNRLQTEYLIPWYNPGFFSKMDIYERLQQEDEVTRYLPETQPFTSLSAIETMLSDYGHVYIKPVNGSLGLGIHQIIYDKHEHTYFCRYRDHKVDKNILRKYPSLEALMKHVFGGKKLTRMLVQQGIYLLRKDQRPIDFRVHTNKDEDGNWNVTAMAAKIAGAGSVTTHVKSGGVIKSMSEIFDNDAEKISATEKLKTAVLILSEALDENIEGILGEIGFDLGLDRDGRVWLFEANSKPGRSIFKHPQLKEFDLLTRKLSLAFSIYLTEQMLTKPEEIFR</sequence>
<organism evidence="1 2">
    <name type="scientific">Cytobacillus purgationiresistens</name>
    <dbReference type="NCBI Taxonomy" id="863449"/>
    <lineage>
        <taxon>Bacteria</taxon>
        <taxon>Bacillati</taxon>
        <taxon>Bacillota</taxon>
        <taxon>Bacilli</taxon>
        <taxon>Bacillales</taxon>
        <taxon>Bacillaceae</taxon>
        <taxon>Cytobacillus</taxon>
    </lineage>
</organism>
<protein>
    <recommendedName>
        <fullName evidence="3">Glutathione synthetase</fullName>
    </recommendedName>
</protein>